<evidence type="ECO:0000256" key="4">
    <source>
        <dbReference type="ARBA" id="ARBA00022900"/>
    </source>
</evidence>
<keyword evidence="2" id="KW-0964">Secreted</keyword>
<feature type="domain" description="BPTI/Kunitz inhibitor" evidence="8">
    <location>
        <begin position="320"/>
        <end position="371"/>
    </location>
</feature>
<dbReference type="PANTHER" id="PTHR10083">
    <property type="entry name" value="KUNITZ-TYPE PROTEASE INHIBITOR-RELATED"/>
    <property type="match status" value="1"/>
</dbReference>
<dbReference type="SUPFAM" id="SSF57362">
    <property type="entry name" value="BPTI-like"/>
    <property type="match status" value="2"/>
</dbReference>
<dbReference type="Pfam" id="PF00014">
    <property type="entry name" value="Kunitz_BPTI"/>
    <property type="match status" value="2"/>
</dbReference>
<dbReference type="SUPFAM" id="SSF53300">
    <property type="entry name" value="vWA-like"/>
    <property type="match status" value="1"/>
</dbReference>
<feature type="domain" description="VWFA" evidence="7">
    <location>
        <begin position="54"/>
        <end position="239"/>
    </location>
</feature>
<dbReference type="InterPro" id="IPR002223">
    <property type="entry name" value="Kunitz_BPTI"/>
</dbReference>
<organism evidence="9 10">
    <name type="scientific">Xenoophorus captivus</name>
    <dbReference type="NCBI Taxonomy" id="1517983"/>
    <lineage>
        <taxon>Eukaryota</taxon>
        <taxon>Metazoa</taxon>
        <taxon>Chordata</taxon>
        <taxon>Craniata</taxon>
        <taxon>Vertebrata</taxon>
        <taxon>Euteleostomi</taxon>
        <taxon>Actinopterygii</taxon>
        <taxon>Neopterygii</taxon>
        <taxon>Teleostei</taxon>
        <taxon>Neoteleostei</taxon>
        <taxon>Acanthomorphata</taxon>
        <taxon>Ovalentaria</taxon>
        <taxon>Atherinomorphae</taxon>
        <taxon>Cyprinodontiformes</taxon>
        <taxon>Goodeidae</taxon>
        <taxon>Xenoophorus</taxon>
    </lineage>
</organism>
<dbReference type="CDD" id="cd01450">
    <property type="entry name" value="vWFA_subfamily_ECM"/>
    <property type="match status" value="1"/>
</dbReference>
<comment type="subcellular location">
    <subcellularLocation>
        <location evidence="1">Secreted</location>
        <location evidence="1">Extracellular space</location>
        <location evidence="1">Extracellular matrix</location>
    </subcellularLocation>
</comment>
<dbReference type="InterPro" id="IPR036880">
    <property type="entry name" value="Kunitz_BPTI_sf"/>
</dbReference>
<evidence type="ECO:0000313" key="10">
    <source>
        <dbReference type="Proteomes" id="UP001434883"/>
    </source>
</evidence>
<evidence type="ECO:0000256" key="2">
    <source>
        <dbReference type="ARBA" id="ARBA00022530"/>
    </source>
</evidence>
<evidence type="ECO:0000259" key="7">
    <source>
        <dbReference type="PROSITE" id="PS50234"/>
    </source>
</evidence>
<name>A0ABV0SES5_9TELE</name>
<dbReference type="Proteomes" id="UP001434883">
    <property type="component" value="Unassembled WGS sequence"/>
</dbReference>
<reference evidence="9 10" key="1">
    <citation type="submission" date="2021-06" db="EMBL/GenBank/DDBJ databases">
        <authorList>
            <person name="Palmer J.M."/>
        </authorList>
    </citation>
    <scope>NUCLEOTIDE SEQUENCE [LARGE SCALE GENOMIC DNA]</scope>
    <source>
        <strain evidence="9 10">XC_2019</strain>
        <tissue evidence="9">Muscle</tissue>
    </source>
</reference>
<dbReference type="Gene3D" id="3.40.50.410">
    <property type="entry name" value="von Willebrand factor, type A domain"/>
    <property type="match status" value="1"/>
</dbReference>
<dbReference type="PROSITE" id="PS00280">
    <property type="entry name" value="BPTI_KUNITZ_1"/>
    <property type="match status" value="1"/>
</dbReference>
<dbReference type="EMBL" id="JAHRIN010078159">
    <property type="protein sequence ID" value="MEQ2219063.1"/>
    <property type="molecule type" value="Genomic_DNA"/>
</dbReference>
<keyword evidence="3" id="KW-0646">Protease inhibitor</keyword>
<evidence type="ECO:0000256" key="3">
    <source>
        <dbReference type="ARBA" id="ARBA00022690"/>
    </source>
</evidence>
<keyword evidence="4" id="KW-0722">Serine protease inhibitor</keyword>
<evidence type="ECO:0000256" key="5">
    <source>
        <dbReference type="ARBA" id="ARBA00023119"/>
    </source>
</evidence>
<keyword evidence="10" id="KW-1185">Reference proteome</keyword>
<dbReference type="CDD" id="cd22635">
    <property type="entry name" value="Kunitz_papilin"/>
    <property type="match status" value="1"/>
</dbReference>
<keyword evidence="5" id="KW-0176">Collagen</keyword>
<dbReference type="SMART" id="SM00131">
    <property type="entry name" value="KU"/>
    <property type="match status" value="2"/>
</dbReference>
<evidence type="ECO:0008006" key="11">
    <source>
        <dbReference type="Google" id="ProtNLM"/>
    </source>
</evidence>
<dbReference type="InterPro" id="IPR050098">
    <property type="entry name" value="TFPI/VKTCI-like"/>
</dbReference>
<dbReference type="CDD" id="cd22631">
    <property type="entry name" value="Kunitz_collagen_alpha6_VI-like"/>
    <property type="match status" value="1"/>
</dbReference>
<accession>A0ABV0SES5</accession>
<keyword evidence="2" id="KW-0272">Extracellular matrix</keyword>
<dbReference type="PROSITE" id="PS50279">
    <property type="entry name" value="BPTI_KUNITZ_2"/>
    <property type="match status" value="2"/>
</dbReference>
<evidence type="ECO:0000256" key="1">
    <source>
        <dbReference type="ARBA" id="ARBA00004498"/>
    </source>
</evidence>
<dbReference type="PANTHER" id="PTHR10083:SF328">
    <property type="entry name" value="TISSUE FACTOR PATHWAY INHIBITOR"/>
    <property type="match status" value="1"/>
</dbReference>
<dbReference type="PRINTS" id="PR00759">
    <property type="entry name" value="BASICPTASE"/>
</dbReference>
<evidence type="ECO:0000256" key="6">
    <source>
        <dbReference type="ARBA" id="ARBA00023157"/>
    </source>
</evidence>
<gene>
    <name evidence="9" type="ORF">XENOCAPTIV_011969</name>
</gene>
<feature type="domain" description="BPTI/Kunitz inhibitor" evidence="8">
    <location>
        <begin position="377"/>
        <end position="427"/>
    </location>
</feature>
<keyword evidence="6" id="KW-1015">Disulfide bond</keyword>
<dbReference type="Gene3D" id="4.10.410.10">
    <property type="entry name" value="Pancreatic trypsin inhibitor Kunitz domain"/>
    <property type="match status" value="2"/>
</dbReference>
<sequence length="432" mass="48914">RCNSVCDNVILSDLSLRALTVAVFSQVDDSDPCRHSDECSFIQDPAPPQQADVDLVMVLDGSREMQADEYVGAKQLLGSVVEQLAVSPQPRRPGNQARVAVVQQSETQTAKVEFNLQTYQSQDLMKTHLMQKMQQQSSTSILGQTLDFTLNQVLLKAGQARKRRALLTVVATQTAYRDQAKLHYISLKAKCEGVAMFVVAVGDRYNQTQVEEMAGLPVHQHLIHVSQLKAEEQGYVQRFFRVFLSVLNSKIMWSQEETLRSEQGQTSFTEVLADAGQTKEETFQEQTEGQTQTDLLDIIQTPGRGDSQTWELGLDLNARCQLDIDFGFQCTDYVRVWFFDKTIAACLRFWYGGCGGNANRFSTEHECFQTCGVQNACLLRQDPGRCQEYTTKWFFDIVQNKCSQFWYGGCEGNANRFQTREECEKLCLTQTR</sequence>
<dbReference type="InterPro" id="IPR020901">
    <property type="entry name" value="Prtase_inh_Kunz-CS"/>
</dbReference>
<evidence type="ECO:0000259" key="8">
    <source>
        <dbReference type="PROSITE" id="PS50279"/>
    </source>
</evidence>
<dbReference type="Pfam" id="PF00092">
    <property type="entry name" value="VWA"/>
    <property type="match status" value="1"/>
</dbReference>
<dbReference type="PROSITE" id="PS50234">
    <property type="entry name" value="VWFA"/>
    <property type="match status" value="1"/>
</dbReference>
<evidence type="ECO:0000313" key="9">
    <source>
        <dbReference type="EMBL" id="MEQ2219063.1"/>
    </source>
</evidence>
<dbReference type="InterPro" id="IPR002035">
    <property type="entry name" value="VWF_A"/>
</dbReference>
<feature type="non-terminal residue" evidence="9">
    <location>
        <position position="1"/>
    </location>
</feature>
<comment type="caution">
    <text evidence="9">The sequence shown here is derived from an EMBL/GenBank/DDBJ whole genome shotgun (WGS) entry which is preliminary data.</text>
</comment>
<dbReference type="SMART" id="SM00327">
    <property type="entry name" value="VWA"/>
    <property type="match status" value="1"/>
</dbReference>
<proteinExistence type="predicted"/>
<dbReference type="InterPro" id="IPR036465">
    <property type="entry name" value="vWFA_dom_sf"/>
</dbReference>
<protein>
    <recommendedName>
        <fullName evidence="11">BPTI/Kunitz inhibitor domain-containing protein</fullName>
    </recommendedName>
</protein>